<organism evidence="3 4">
    <name type="scientific">Aeromonas caviae</name>
    <name type="common">Aeromonas punctata</name>
    <dbReference type="NCBI Taxonomy" id="648"/>
    <lineage>
        <taxon>Bacteria</taxon>
        <taxon>Pseudomonadati</taxon>
        <taxon>Pseudomonadota</taxon>
        <taxon>Gammaproteobacteria</taxon>
        <taxon>Aeromonadales</taxon>
        <taxon>Aeromonadaceae</taxon>
        <taxon>Aeromonas</taxon>
    </lineage>
</organism>
<dbReference type="InterPro" id="IPR039552">
    <property type="entry name" value="IS66_C"/>
</dbReference>
<name>A0ABD0BE08_AERCA</name>
<evidence type="ECO:0000313" key="3">
    <source>
        <dbReference type="EMBL" id="GJB93977.1"/>
    </source>
</evidence>
<dbReference type="PANTHER" id="PTHR33678">
    <property type="entry name" value="BLL1576 PROTEIN"/>
    <property type="match status" value="1"/>
</dbReference>
<evidence type="ECO:0000259" key="1">
    <source>
        <dbReference type="Pfam" id="PF03050"/>
    </source>
</evidence>
<evidence type="ECO:0000259" key="2">
    <source>
        <dbReference type="Pfam" id="PF13817"/>
    </source>
</evidence>
<dbReference type="EMBL" id="BPOP01000068">
    <property type="protein sequence ID" value="GJB93977.1"/>
    <property type="molecule type" value="Genomic_DNA"/>
</dbReference>
<accession>A0ABD0BE08</accession>
<dbReference type="Proteomes" id="UP000737420">
    <property type="component" value="Unassembled WGS sequence"/>
</dbReference>
<proteinExistence type="predicted"/>
<evidence type="ECO:0000313" key="4">
    <source>
        <dbReference type="Proteomes" id="UP000737420"/>
    </source>
</evidence>
<dbReference type="InterPro" id="IPR004291">
    <property type="entry name" value="Transposase_IS66_central"/>
</dbReference>
<dbReference type="InterPro" id="IPR052344">
    <property type="entry name" value="Transposase-related"/>
</dbReference>
<protein>
    <recommendedName>
        <fullName evidence="5">Transposase IS66 C-terminal domain-containing protein</fullName>
    </recommendedName>
</protein>
<evidence type="ECO:0008006" key="5">
    <source>
        <dbReference type="Google" id="ProtNLM"/>
    </source>
</evidence>
<feature type="domain" description="Transposase IS66 C-terminal" evidence="2">
    <location>
        <begin position="127"/>
        <end position="165"/>
    </location>
</feature>
<comment type="caution">
    <text evidence="3">The sequence shown here is derived from an EMBL/GenBank/DDBJ whole genome shotgun (WGS) entry which is preliminary data.</text>
</comment>
<sequence>MKEIVCVCGAQNRGYIGKLYAIEREQKERSDAERYQARQTRSMPLLAELKTWLDNNVGKVMKGSLTRQAMEYTLGQWPHLVGYCVRGDLHISNILAENAIRPFAVGRKAWLFADSAQGAKASATCYSLLETAKANDLEPSAYINYVLAQIGEADSLEKLEALLPWNVPLEPIAKKVAQYNEGK</sequence>
<dbReference type="Pfam" id="PF13817">
    <property type="entry name" value="DDE_Tnp_IS66_C"/>
    <property type="match status" value="1"/>
</dbReference>
<feature type="domain" description="Transposase IS66 central" evidence="1">
    <location>
        <begin position="15"/>
        <end position="120"/>
    </location>
</feature>
<dbReference type="PANTHER" id="PTHR33678:SF1">
    <property type="entry name" value="BLL1576 PROTEIN"/>
    <property type="match status" value="1"/>
</dbReference>
<reference evidence="3 4" key="1">
    <citation type="submission" date="2021-07" db="EMBL/GenBank/DDBJ databases">
        <title>Draft genome sequence of carbapenem-resistant Aeromonas spp. in Japan.</title>
        <authorList>
            <person name="Maehana S."/>
            <person name="Suzuki M."/>
            <person name="Kitasato H."/>
        </authorList>
    </citation>
    <scope>NUCLEOTIDE SEQUENCE [LARGE SCALE GENOMIC DNA]</scope>
    <source>
        <strain evidence="3 4">KAM382</strain>
    </source>
</reference>
<dbReference type="AlphaFoldDB" id="A0ABD0BE08"/>
<gene>
    <name evidence="3" type="ORF">KAM382_40380</name>
</gene>
<dbReference type="Pfam" id="PF03050">
    <property type="entry name" value="DDE_Tnp_IS66"/>
    <property type="match status" value="1"/>
</dbReference>